<dbReference type="STRING" id="2741.SAMN04489866_104202"/>
<dbReference type="AlphaFoldDB" id="A0A1G6W128"/>
<evidence type="ECO:0000313" key="2">
    <source>
        <dbReference type="Proteomes" id="UP000198995"/>
    </source>
</evidence>
<gene>
    <name evidence="1" type="ORF">SAMN04489866_104202</name>
</gene>
<organism evidence="1 2">
    <name type="scientific">Peptococcus niger</name>
    <dbReference type="NCBI Taxonomy" id="2741"/>
    <lineage>
        <taxon>Bacteria</taxon>
        <taxon>Bacillati</taxon>
        <taxon>Bacillota</taxon>
        <taxon>Clostridia</taxon>
        <taxon>Eubacteriales</taxon>
        <taxon>Peptococcaceae</taxon>
        <taxon>Peptococcus</taxon>
    </lineage>
</organism>
<dbReference type="RefSeq" id="WP_091791659.1">
    <property type="nucleotide sequence ID" value="NZ_FNAF01000004.1"/>
</dbReference>
<accession>A0A1G6W128</accession>
<keyword evidence="2" id="KW-1185">Reference proteome</keyword>
<reference evidence="1 2" key="1">
    <citation type="submission" date="2016-10" db="EMBL/GenBank/DDBJ databases">
        <authorList>
            <person name="de Groot N.N."/>
        </authorList>
    </citation>
    <scope>NUCLEOTIDE SEQUENCE [LARGE SCALE GENOMIC DNA]</scope>
    <source>
        <strain evidence="1 2">DSM 20475</strain>
    </source>
</reference>
<proteinExistence type="predicted"/>
<name>A0A1G6W128_PEPNI</name>
<dbReference type="InterPro" id="IPR043752">
    <property type="entry name" value="DUF5697"/>
</dbReference>
<dbReference type="Proteomes" id="UP000198995">
    <property type="component" value="Unassembled WGS sequence"/>
</dbReference>
<dbReference type="EMBL" id="FNAF01000004">
    <property type="protein sequence ID" value="SDD59592.1"/>
    <property type="molecule type" value="Genomic_DNA"/>
</dbReference>
<sequence>MIYKHLRDNLIYFIEAVGFVKVGQLVSLFSDEADKNTIQQALSQLVRSCVFKQDGDLIISGREVKIADSFAKRRIKALWVVSSIGSKQIIDLSRLSFPRCFLILLKDDRAIELSSCETVQEAWQAQVRYENEKISNGEYKIVRTVLVPNRDVGEELKNFYFNNFCLLDKERKPIFYTWERG</sequence>
<dbReference type="Pfam" id="PF18954">
    <property type="entry name" value="DUF5697"/>
    <property type="match status" value="1"/>
</dbReference>
<evidence type="ECO:0000313" key="1">
    <source>
        <dbReference type="EMBL" id="SDD59592.1"/>
    </source>
</evidence>
<protein>
    <submittedName>
        <fullName evidence="1">Uncharacterized protein</fullName>
    </submittedName>
</protein>